<dbReference type="AlphaFoldDB" id="A0A5F2B0Q5"/>
<dbReference type="OrthoDB" id="9787617at2"/>
<feature type="domain" description="Glycosyl transferase family 1" evidence="2">
    <location>
        <begin position="161"/>
        <end position="332"/>
    </location>
</feature>
<dbReference type="Proteomes" id="UP000298429">
    <property type="component" value="Unassembled WGS sequence"/>
</dbReference>
<dbReference type="SUPFAM" id="SSF53756">
    <property type="entry name" value="UDP-Glycosyltransferase/glycogen phosphorylase"/>
    <property type="match status" value="1"/>
</dbReference>
<reference evidence="3 4" key="1">
    <citation type="journal article" date="2019" name="PLoS Negl. Trop. Dis.">
        <title>Revisiting the worldwide diversity of Leptospira species in the environment.</title>
        <authorList>
            <person name="Vincent A.T."/>
            <person name="Schiettekatte O."/>
            <person name="Bourhy P."/>
            <person name="Veyrier F.J."/>
            <person name="Picardeau M."/>
        </authorList>
    </citation>
    <scope>NUCLEOTIDE SEQUENCE [LARGE SCALE GENOMIC DNA]</scope>
    <source>
        <strain evidence="3 4">201702444</strain>
    </source>
</reference>
<evidence type="ECO:0000313" key="4">
    <source>
        <dbReference type="Proteomes" id="UP000298429"/>
    </source>
</evidence>
<gene>
    <name evidence="3" type="ORF">EHQ76_14175</name>
</gene>
<dbReference type="InterPro" id="IPR001296">
    <property type="entry name" value="Glyco_trans_1"/>
</dbReference>
<dbReference type="PANTHER" id="PTHR46401:SF2">
    <property type="entry name" value="GLYCOSYLTRANSFERASE WBBK-RELATED"/>
    <property type="match status" value="1"/>
</dbReference>
<evidence type="ECO:0000313" key="3">
    <source>
        <dbReference type="EMBL" id="TGL97991.1"/>
    </source>
</evidence>
<dbReference type="EMBL" id="RQGN01000073">
    <property type="protein sequence ID" value="TGL97991.1"/>
    <property type="molecule type" value="Genomic_DNA"/>
</dbReference>
<name>A0A5F2B0Q5_9LEPT</name>
<dbReference type="PANTHER" id="PTHR46401">
    <property type="entry name" value="GLYCOSYLTRANSFERASE WBBK-RELATED"/>
    <property type="match status" value="1"/>
</dbReference>
<sequence length="352" mass="40198">MKVYQHVTEFRDGDGIGNDIKGIRNVLENLGISNSVVCLKNFSKESFSIETHPDVSNFSKNDVHILNYGGCGYPLDWFRDLPGKKIVRYQSFTPSIYFKNFVSSEIYNTLQLEEKRSLLELYSLKNETDLFLPSSEFNANFLQSLGISNALVLPIVKKYPIREKSIKDKREFTIGFIGRVSPNKKMEDLLSLLESILKFRQNVQLLICGSVPSVFEEYYNFLKKTILRKRLTGKVQIRLNANDSEMENFLNSMDLYVCMSEHEGFNIPVLEAFGAGIPTISYHAGATPETMKTGGILFKNKSASAMNLLAGLIDNLLEKKTLREQISENEREIVKQYNSYPFENLFKEKILA</sequence>
<comment type="caution">
    <text evidence="3">The sequence shown here is derived from an EMBL/GenBank/DDBJ whole genome shotgun (WGS) entry which is preliminary data.</text>
</comment>
<dbReference type="GO" id="GO:0016757">
    <property type="term" value="F:glycosyltransferase activity"/>
    <property type="evidence" value="ECO:0007669"/>
    <property type="project" value="InterPro"/>
</dbReference>
<protein>
    <submittedName>
        <fullName evidence="3">Glycosyltransferase</fullName>
    </submittedName>
</protein>
<dbReference type="RefSeq" id="WP_135671527.1">
    <property type="nucleotide sequence ID" value="NZ_RQGN01000073.1"/>
</dbReference>
<accession>A0A5F2B0Q5</accession>
<dbReference type="CDD" id="cd03801">
    <property type="entry name" value="GT4_PimA-like"/>
    <property type="match status" value="1"/>
</dbReference>
<evidence type="ECO:0000256" key="1">
    <source>
        <dbReference type="ARBA" id="ARBA00022679"/>
    </source>
</evidence>
<dbReference type="Gene3D" id="3.40.50.2000">
    <property type="entry name" value="Glycogen Phosphorylase B"/>
    <property type="match status" value="1"/>
</dbReference>
<dbReference type="Pfam" id="PF00534">
    <property type="entry name" value="Glycos_transf_1"/>
    <property type="match status" value="1"/>
</dbReference>
<proteinExistence type="predicted"/>
<evidence type="ECO:0000259" key="2">
    <source>
        <dbReference type="Pfam" id="PF00534"/>
    </source>
</evidence>
<keyword evidence="1 3" id="KW-0808">Transferase</keyword>
<organism evidence="3 4">
    <name type="scientific">Leptospira barantonii</name>
    <dbReference type="NCBI Taxonomy" id="2023184"/>
    <lineage>
        <taxon>Bacteria</taxon>
        <taxon>Pseudomonadati</taxon>
        <taxon>Spirochaetota</taxon>
        <taxon>Spirochaetia</taxon>
        <taxon>Leptospirales</taxon>
        <taxon>Leptospiraceae</taxon>
        <taxon>Leptospira</taxon>
    </lineage>
</organism>
<dbReference type="GO" id="GO:0009103">
    <property type="term" value="P:lipopolysaccharide biosynthetic process"/>
    <property type="evidence" value="ECO:0007669"/>
    <property type="project" value="TreeGrafter"/>
</dbReference>